<dbReference type="Pfam" id="PF01781">
    <property type="entry name" value="Ribosomal_L38e"/>
    <property type="match status" value="1"/>
</dbReference>
<evidence type="ECO:0000256" key="3">
    <source>
        <dbReference type="ARBA" id="ARBA00023274"/>
    </source>
</evidence>
<dbReference type="InterPro" id="IPR038464">
    <property type="entry name" value="Ribosomal_eL38_sf"/>
</dbReference>
<comment type="similarity">
    <text evidence="1 4">Belongs to the eukaryotic ribosomal protein eL38 family.</text>
</comment>
<dbReference type="Gene3D" id="3.30.720.90">
    <property type="match status" value="1"/>
</dbReference>
<comment type="caution">
    <text evidence="5">The sequence shown here is derived from an EMBL/GenBank/DDBJ whole genome shotgun (WGS) entry which is preliminary data.</text>
</comment>
<evidence type="ECO:0000256" key="4">
    <source>
        <dbReference type="RuleBase" id="RU003445"/>
    </source>
</evidence>
<sequence>MDSNSVRRTYGVSEMHSDSVRGHIQIWSRGHIQIRSGEHTEYWGHIQIRSGGHIECQGRSQIRSKGHRGSVCRPQPKQIHEIKDFLLTARRKDARYVKIKRSKILSSQGPSAPSNLYTLCVVMTQRS</sequence>
<evidence type="ECO:0000256" key="1">
    <source>
        <dbReference type="ARBA" id="ARBA00007803"/>
    </source>
</evidence>
<evidence type="ECO:0000256" key="2">
    <source>
        <dbReference type="ARBA" id="ARBA00022980"/>
    </source>
</evidence>
<dbReference type="GO" id="GO:0003735">
    <property type="term" value="F:structural constituent of ribosome"/>
    <property type="evidence" value="ECO:0007669"/>
    <property type="project" value="InterPro"/>
</dbReference>
<dbReference type="GO" id="GO:0006412">
    <property type="term" value="P:translation"/>
    <property type="evidence" value="ECO:0007669"/>
    <property type="project" value="InterPro"/>
</dbReference>
<reference evidence="5 6" key="1">
    <citation type="submission" date="2020-04" db="EMBL/GenBank/DDBJ databases">
        <title>Plant Genome Project.</title>
        <authorList>
            <person name="Zhang R.-G."/>
        </authorList>
    </citation>
    <scope>NUCLEOTIDE SEQUENCE [LARGE SCALE GENOMIC DNA]</scope>
    <source>
        <strain evidence="5">YNK0</strain>
        <tissue evidence="5">Leaf</tissue>
    </source>
</reference>
<keyword evidence="2 4" id="KW-0689">Ribosomal protein</keyword>
<dbReference type="GO" id="GO:0022625">
    <property type="term" value="C:cytosolic large ribosomal subunit"/>
    <property type="evidence" value="ECO:0007669"/>
    <property type="project" value="TreeGrafter"/>
</dbReference>
<dbReference type="OrthoDB" id="10258478at2759"/>
<dbReference type="PANTHER" id="PTHR10965:SF0">
    <property type="entry name" value="LARGE RIBOSOMAL SUBUNIT PROTEIN EL38"/>
    <property type="match status" value="1"/>
</dbReference>
<organism evidence="5 6">
    <name type="scientific">Tetracentron sinense</name>
    <name type="common">Spur-leaf</name>
    <dbReference type="NCBI Taxonomy" id="13715"/>
    <lineage>
        <taxon>Eukaryota</taxon>
        <taxon>Viridiplantae</taxon>
        <taxon>Streptophyta</taxon>
        <taxon>Embryophyta</taxon>
        <taxon>Tracheophyta</taxon>
        <taxon>Spermatophyta</taxon>
        <taxon>Magnoliopsida</taxon>
        <taxon>Trochodendrales</taxon>
        <taxon>Trochodendraceae</taxon>
        <taxon>Tetracentron</taxon>
    </lineage>
</organism>
<dbReference type="AlphaFoldDB" id="A0A835D5E2"/>
<dbReference type="GO" id="GO:0022618">
    <property type="term" value="P:protein-RNA complex assembly"/>
    <property type="evidence" value="ECO:0007669"/>
    <property type="project" value="TreeGrafter"/>
</dbReference>
<evidence type="ECO:0000313" key="5">
    <source>
        <dbReference type="EMBL" id="KAF8388607.1"/>
    </source>
</evidence>
<gene>
    <name evidence="5" type="ORF">HHK36_027284</name>
</gene>
<dbReference type="Proteomes" id="UP000655225">
    <property type="component" value="Unassembled WGS sequence"/>
</dbReference>
<dbReference type="EMBL" id="JABCRI010000020">
    <property type="protein sequence ID" value="KAF8388607.1"/>
    <property type="molecule type" value="Genomic_DNA"/>
</dbReference>
<accession>A0A835D5E2</accession>
<keyword evidence="3 4" id="KW-0687">Ribonucleoprotein</keyword>
<dbReference type="PANTHER" id="PTHR10965">
    <property type="entry name" value="60S RIBOSOMAL PROTEIN L38"/>
    <property type="match status" value="1"/>
</dbReference>
<proteinExistence type="inferred from homology"/>
<dbReference type="InterPro" id="IPR002675">
    <property type="entry name" value="Ribosomal_eL38"/>
</dbReference>
<keyword evidence="6" id="KW-1185">Reference proteome</keyword>
<name>A0A835D5E2_TETSI</name>
<evidence type="ECO:0000313" key="6">
    <source>
        <dbReference type="Proteomes" id="UP000655225"/>
    </source>
</evidence>
<protein>
    <submittedName>
        <fullName evidence="5">Uncharacterized protein</fullName>
    </submittedName>
</protein>